<name>A0A8H3ZI71_9PEZI</name>
<dbReference type="EMBL" id="WOWK01000146">
    <property type="protein sequence ID" value="KAF0316852.1"/>
    <property type="molecule type" value="Genomic_DNA"/>
</dbReference>
<keyword evidence="1" id="KW-0472">Membrane</keyword>
<organism evidence="2 3">
    <name type="scientific">Colletotrichum asianum</name>
    <dbReference type="NCBI Taxonomy" id="702518"/>
    <lineage>
        <taxon>Eukaryota</taxon>
        <taxon>Fungi</taxon>
        <taxon>Dikarya</taxon>
        <taxon>Ascomycota</taxon>
        <taxon>Pezizomycotina</taxon>
        <taxon>Sordariomycetes</taxon>
        <taxon>Hypocreomycetidae</taxon>
        <taxon>Glomerellales</taxon>
        <taxon>Glomerellaceae</taxon>
        <taxon>Colletotrichum</taxon>
        <taxon>Colletotrichum gloeosporioides species complex</taxon>
    </lineage>
</organism>
<keyword evidence="1" id="KW-0812">Transmembrane</keyword>
<gene>
    <name evidence="2" type="ORF">GQ607_015926</name>
</gene>
<dbReference type="AlphaFoldDB" id="A0A8H3ZI71"/>
<evidence type="ECO:0000313" key="3">
    <source>
        <dbReference type="Proteomes" id="UP000434172"/>
    </source>
</evidence>
<reference evidence="2 3" key="1">
    <citation type="submission" date="2019-12" db="EMBL/GenBank/DDBJ databases">
        <title>A genome sequence resource for the geographically widespread anthracnose pathogen Colletotrichum asianum.</title>
        <authorList>
            <person name="Meng Y."/>
        </authorList>
    </citation>
    <scope>NUCLEOTIDE SEQUENCE [LARGE SCALE GENOMIC DNA]</scope>
    <source>
        <strain evidence="2 3">ICMP 18580</strain>
    </source>
</reference>
<evidence type="ECO:0000313" key="2">
    <source>
        <dbReference type="EMBL" id="KAF0316852.1"/>
    </source>
</evidence>
<feature type="transmembrane region" description="Helical" evidence="1">
    <location>
        <begin position="21"/>
        <end position="40"/>
    </location>
</feature>
<dbReference type="OrthoDB" id="4841523at2759"/>
<dbReference type="Proteomes" id="UP000434172">
    <property type="component" value="Unassembled WGS sequence"/>
</dbReference>
<feature type="non-terminal residue" evidence="2">
    <location>
        <position position="1"/>
    </location>
</feature>
<sequence length="64" mass="7428">GYSNIKRSIYYSPHNLLAIKGYIIGVLTILTLDARATLAVREKRKRLLRIICSPNKLKLFVRER</sequence>
<keyword evidence="1" id="KW-1133">Transmembrane helix</keyword>
<evidence type="ECO:0000256" key="1">
    <source>
        <dbReference type="SAM" id="Phobius"/>
    </source>
</evidence>
<proteinExistence type="predicted"/>
<keyword evidence="3" id="KW-1185">Reference proteome</keyword>
<comment type="caution">
    <text evidence="2">The sequence shown here is derived from an EMBL/GenBank/DDBJ whole genome shotgun (WGS) entry which is preliminary data.</text>
</comment>
<accession>A0A8H3ZI71</accession>
<protein>
    <submittedName>
        <fullName evidence="2">Uncharacterized protein</fullName>
    </submittedName>
</protein>